<reference evidence="3 4" key="1">
    <citation type="submission" date="2017-11" db="EMBL/GenBank/DDBJ databases">
        <title>De-novo sequencing of pomegranate (Punica granatum L.) genome.</title>
        <authorList>
            <person name="Akparov Z."/>
            <person name="Amiraslanov A."/>
            <person name="Hajiyeva S."/>
            <person name="Abbasov M."/>
            <person name="Kaur K."/>
            <person name="Hamwieh A."/>
            <person name="Solovyev V."/>
            <person name="Salamov A."/>
            <person name="Braich B."/>
            <person name="Kosarev P."/>
            <person name="Mahmoud A."/>
            <person name="Hajiyev E."/>
            <person name="Babayeva S."/>
            <person name="Izzatullayeva V."/>
            <person name="Mammadov A."/>
            <person name="Mammadov A."/>
            <person name="Sharifova S."/>
            <person name="Ojaghi J."/>
            <person name="Eynullazada K."/>
            <person name="Bayramov B."/>
            <person name="Abdulazimova A."/>
            <person name="Shahmuradov I."/>
        </authorList>
    </citation>
    <scope>NUCLEOTIDE SEQUENCE [LARGE SCALE GENOMIC DNA]</scope>
    <source>
        <strain evidence="4">cv. AG2017</strain>
        <tissue evidence="3">Leaf</tissue>
    </source>
</reference>
<keyword evidence="4" id="KW-1185">Reference proteome</keyword>
<gene>
    <name evidence="3" type="ORF">CRG98_020778</name>
</gene>
<dbReference type="PANTHER" id="PTHR47481">
    <property type="match status" value="1"/>
</dbReference>
<comment type="caution">
    <text evidence="3">The sequence shown here is derived from an EMBL/GenBank/DDBJ whole genome shotgun (WGS) entry which is preliminary data.</text>
</comment>
<dbReference type="Pfam" id="PF22936">
    <property type="entry name" value="Pol_BBD"/>
    <property type="match status" value="1"/>
</dbReference>
<dbReference type="AlphaFoldDB" id="A0A2I0JR73"/>
<feature type="domain" description="Retrovirus-related Pol polyprotein from transposon TNT 1-94-like beta-barrel" evidence="2">
    <location>
        <begin position="322"/>
        <end position="398"/>
    </location>
</feature>
<feature type="region of interest" description="Disordered" evidence="1">
    <location>
        <begin position="176"/>
        <end position="206"/>
    </location>
</feature>
<organism evidence="3 4">
    <name type="scientific">Punica granatum</name>
    <name type="common">Pomegranate</name>
    <dbReference type="NCBI Taxonomy" id="22663"/>
    <lineage>
        <taxon>Eukaryota</taxon>
        <taxon>Viridiplantae</taxon>
        <taxon>Streptophyta</taxon>
        <taxon>Embryophyta</taxon>
        <taxon>Tracheophyta</taxon>
        <taxon>Spermatophyta</taxon>
        <taxon>Magnoliopsida</taxon>
        <taxon>eudicotyledons</taxon>
        <taxon>Gunneridae</taxon>
        <taxon>Pentapetalae</taxon>
        <taxon>rosids</taxon>
        <taxon>malvids</taxon>
        <taxon>Myrtales</taxon>
        <taxon>Lythraceae</taxon>
        <taxon>Punica</taxon>
    </lineage>
</organism>
<dbReference type="PANTHER" id="PTHR47481:SF22">
    <property type="entry name" value="RETROTRANSPOSON GAG DOMAIN-CONTAINING PROTEIN"/>
    <property type="match status" value="1"/>
</dbReference>
<dbReference type="STRING" id="22663.A0A2I0JR73"/>
<accession>A0A2I0JR73</accession>
<evidence type="ECO:0000313" key="4">
    <source>
        <dbReference type="Proteomes" id="UP000233551"/>
    </source>
</evidence>
<dbReference type="Proteomes" id="UP000233551">
    <property type="component" value="Unassembled WGS sequence"/>
</dbReference>
<name>A0A2I0JR73_PUNGR</name>
<dbReference type="InterPro" id="IPR054722">
    <property type="entry name" value="PolX-like_BBD"/>
</dbReference>
<evidence type="ECO:0000313" key="3">
    <source>
        <dbReference type="EMBL" id="PKI58788.1"/>
    </source>
</evidence>
<proteinExistence type="predicted"/>
<evidence type="ECO:0000259" key="2">
    <source>
        <dbReference type="Pfam" id="PF22936"/>
    </source>
</evidence>
<protein>
    <recommendedName>
        <fullName evidence="2">Retrovirus-related Pol polyprotein from transposon TNT 1-94-like beta-barrel domain-containing protein</fullName>
    </recommendedName>
</protein>
<dbReference type="EMBL" id="PGOL01001340">
    <property type="protein sequence ID" value="PKI58788.1"/>
    <property type="molecule type" value="Genomic_DNA"/>
</dbReference>
<evidence type="ECO:0000256" key="1">
    <source>
        <dbReference type="SAM" id="MobiDB-lite"/>
    </source>
</evidence>
<sequence length="511" mass="56483">MAASPCLENADDNHAGWMRTDQHIRSWIFATIAEDLLEEVHDLPTAKAVWDCLQTRFVERTRSRAVDIKILLSRVKLTDQGTNKYLRDLKVLADELREIGKPLSDEDLVTYALAGLPKEYESFVTTNANDRDPLTFETLRTKLTHQEKRLKQFYLEPTSVPVTTQPTALQTHTQTARGGAAQGGGHARGGRGNRGRDRGGRYNGQWSNSCPNWGNSNWTPQMSGGRGTGGPGTYGRGGFYQSPMARDAPFQSPNLVRSFNNPPPANDGIFGRGPVIVICQVCNSPGHTVIQCYELYNHNSALSYPKFLATLSLNDTSTPEAYLDFGASNHMVNTEGILSHSTPYIGSDGVIVGNGSLLSIKSIGSITIPASNTKLQLKDAFYVLDLDYNLVSIQRLCKDNNCYVVFTDSGFFFKDNNPRKTLLSRHSDGSLYPITFTALVAATTSSTTWHCRLGHPNKAVKDPNWRQAMADKFNALIQNGTWSLVPPNPQVNVVGSTWKYRIKYRADGSIE</sequence>
<dbReference type="Pfam" id="PF14223">
    <property type="entry name" value="Retrotran_gag_2"/>
    <property type="match status" value="1"/>
</dbReference>